<dbReference type="Proteomes" id="UP001617427">
    <property type="component" value="Unassembled WGS sequence"/>
</dbReference>
<evidence type="ECO:0000313" key="6">
    <source>
        <dbReference type="EMBL" id="MFJ3048528.1"/>
    </source>
</evidence>
<evidence type="ECO:0000256" key="3">
    <source>
        <dbReference type="ARBA" id="ARBA00023237"/>
    </source>
</evidence>
<dbReference type="Gene3D" id="3.55.50.30">
    <property type="match status" value="1"/>
</dbReference>
<evidence type="ECO:0000313" key="7">
    <source>
        <dbReference type="Proteomes" id="UP001617427"/>
    </source>
</evidence>
<name>A0ABW8F5F5_9BURK</name>
<dbReference type="SMART" id="SM00965">
    <property type="entry name" value="STN"/>
    <property type="match status" value="1"/>
</dbReference>
<dbReference type="Pfam" id="PF07660">
    <property type="entry name" value="STN"/>
    <property type="match status" value="1"/>
</dbReference>
<evidence type="ECO:0000256" key="4">
    <source>
        <dbReference type="SAM" id="SignalP"/>
    </source>
</evidence>
<keyword evidence="3" id="KW-0998">Cell outer membrane</keyword>
<keyword evidence="1" id="KW-0813">Transport</keyword>
<feature type="signal peptide" evidence="4">
    <location>
        <begin position="1"/>
        <end position="18"/>
    </location>
</feature>
<dbReference type="EMBL" id="JBIUZV010000022">
    <property type="protein sequence ID" value="MFJ3048528.1"/>
    <property type="molecule type" value="Genomic_DNA"/>
</dbReference>
<sequence>MGLFILACCLLLGGAVFSAEKNADESGVAMYFDIPPQPLGMALQRYANETGKSVFFDNALTDGKSSMAVQGMLTSEQALSRLLDGSGLVARYTSATAFTVIAATAEADQSVIVPALEDGGNKQKQFLDSQYARRIQAALERELCKSQQTRPGTYRALIRFWLDGKGHVQRGGLLGSTGVIARDKAINQVLRMLEIPQPASGTAMTDEPFTILLLPQSDNTVDVCLAAAEREF</sequence>
<dbReference type="RefSeq" id="WP_402703610.1">
    <property type="nucleotide sequence ID" value="NZ_JBIUZV010000022.1"/>
</dbReference>
<gene>
    <name evidence="6" type="ORF">ACIPEN_22060</name>
</gene>
<feature type="chain" id="PRO_5046559942" evidence="4">
    <location>
        <begin position="19"/>
        <end position="232"/>
    </location>
</feature>
<evidence type="ECO:0000259" key="5">
    <source>
        <dbReference type="SMART" id="SM00965"/>
    </source>
</evidence>
<evidence type="ECO:0000256" key="2">
    <source>
        <dbReference type="ARBA" id="ARBA00023136"/>
    </source>
</evidence>
<comment type="caution">
    <text evidence="6">The sequence shown here is derived from an EMBL/GenBank/DDBJ whole genome shotgun (WGS) entry which is preliminary data.</text>
</comment>
<evidence type="ECO:0000256" key="1">
    <source>
        <dbReference type="ARBA" id="ARBA00022448"/>
    </source>
</evidence>
<reference evidence="6 7" key="1">
    <citation type="submission" date="2024-10" db="EMBL/GenBank/DDBJ databases">
        <title>The Natural Products Discovery Center: Release of the First 8490 Sequenced Strains for Exploring Actinobacteria Biosynthetic Diversity.</title>
        <authorList>
            <person name="Kalkreuter E."/>
            <person name="Kautsar S.A."/>
            <person name="Yang D."/>
            <person name="Bader C.D."/>
            <person name="Teijaro C.N."/>
            <person name="Fluegel L."/>
            <person name="Davis C.M."/>
            <person name="Simpson J.R."/>
            <person name="Lauterbach L."/>
            <person name="Steele A.D."/>
            <person name="Gui C."/>
            <person name="Meng S."/>
            <person name="Li G."/>
            <person name="Viehrig K."/>
            <person name="Ye F."/>
            <person name="Su P."/>
            <person name="Kiefer A.F."/>
            <person name="Nichols A."/>
            <person name="Cepeda A.J."/>
            <person name="Yan W."/>
            <person name="Fan B."/>
            <person name="Jiang Y."/>
            <person name="Adhikari A."/>
            <person name="Zheng C.-J."/>
            <person name="Schuster L."/>
            <person name="Cowan T.M."/>
            <person name="Smanski M.J."/>
            <person name="Chevrette M.G."/>
            <person name="De Carvalho L.P.S."/>
            <person name="Shen B."/>
        </authorList>
    </citation>
    <scope>NUCLEOTIDE SEQUENCE [LARGE SCALE GENOMIC DNA]</scope>
    <source>
        <strain evidence="6 7">NPDC087045</strain>
    </source>
</reference>
<keyword evidence="2" id="KW-0472">Membrane</keyword>
<protein>
    <submittedName>
        <fullName evidence="6">STN domain-containing protein</fullName>
    </submittedName>
</protein>
<organism evidence="6 7">
    <name type="scientific">Herbaspirillum chlorophenolicum</name>
    <dbReference type="NCBI Taxonomy" id="211589"/>
    <lineage>
        <taxon>Bacteria</taxon>
        <taxon>Pseudomonadati</taxon>
        <taxon>Pseudomonadota</taxon>
        <taxon>Betaproteobacteria</taxon>
        <taxon>Burkholderiales</taxon>
        <taxon>Oxalobacteraceae</taxon>
        <taxon>Herbaspirillum</taxon>
    </lineage>
</organism>
<dbReference type="SUPFAM" id="SSF74653">
    <property type="entry name" value="TolA/TonB C-terminal domain"/>
    <property type="match status" value="1"/>
</dbReference>
<dbReference type="InterPro" id="IPR011662">
    <property type="entry name" value="Secretin/TonB_short_N"/>
</dbReference>
<proteinExistence type="predicted"/>
<keyword evidence="7" id="KW-1185">Reference proteome</keyword>
<keyword evidence="4" id="KW-0732">Signal</keyword>
<feature type="domain" description="Secretin/TonB short N-terminal" evidence="5">
    <location>
        <begin position="52"/>
        <end position="103"/>
    </location>
</feature>
<accession>A0ABW8F5F5</accession>